<evidence type="ECO:0000256" key="1">
    <source>
        <dbReference type="SAM" id="Phobius"/>
    </source>
</evidence>
<protein>
    <submittedName>
        <fullName evidence="3">Uncharacterized protein</fullName>
    </submittedName>
</protein>
<dbReference type="Proteomes" id="UP000054985">
    <property type="component" value="Unassembled WGS sequence"/>
</dbReference>
<evidence type="ECO:0000313" key="3">
    <source>
        <dbReference type="EMBL" id="STX63606.1"/>
    </source>
</evidence>
<keyword evidence="1" id="KW-0472">Membrane</keyword>
<dbReference type="STRING" id="39962.Lmor_3135"/>
<keyword evidence="1" id="KW-1133">Transmembrane helix</keyword>
<reference evidence="3 5" key="2">
    <citation type="submission" date="2018-06" db="EMBL/GenBank/DDBJ databases">
        <authorList>
            <consortium name="Pathogen Informatics"/>
            <person name="Doyle S."/>
        </authorList>
    </citation>
    <scope>NUCLEOTIDE SEQUENCE [LARGE SCALE GENOMIC DNA]</scope>
    <source>
        <strain evidence="3 5">NCTC12239</strain>
    </source>
</reference>
<feature type="transmembrane region" description="Helical" evidence="1">
    <location>
        <begin position="55"/>
        <end position="77"/>
    </location>
</feature>
<sequence>MYPNKTERVNGSRFLPVKRYPDEISDQPPSCAPGTTNTEIEHTLDSVFEHIDYKVVSGFMMALGVVAIVLAFTMLHAATFGTAGIVVGSLGLASMLSGIGFFTTGYTHESKILNPYPTQITHWLS</sequence>
<gene>
    <name evidence="2" type="ORF">Lmor_3135</name>
    <name evidence="3" type="ORF">NCTC12239_02554</name>
</gene>
<dbReference type="RefSeq" id="WP_028384853.1">
    <property type="nucleotide sequence ID" value="NZ_CAAAJG010000020.1"/>
</dbReference>
<dbReference type="EMBL" id="LNYN01000042">
    <property type="protein sequence ID" value="KTD31028.1"/>
    <property type="molecule type" value="Genomic_DNA"/>
</dbReference>
<evidence type="ECO:0000313" key="2">
    <source>
        <dbReference type="EMBL" id="KTD31028.1"/>
    </source>
</evidence>
<organism evidence="3 5">
    <name type="scientific">Legionella moravica</name>
    <dbReference type="NCBI Taxonomy" id="39962"/>
    <lineage>
        <taxon>Bacteria</taxon>
        <taxon>Pseudomonadati</taxon>
        <taxon>Pseudomonadota</taxon>
        <taxon>Gammaproteobacteria</taxon>
        <taxon>Legionellales</taxon>
        <taxon>Legionellaceae</taxon>
        <taxon>Legionella</taxon>
    </lineage>
</organism>
<accession>A0A378JYX0</accession>
<dbReference type="OrthoDB" id="9982346at2"/>
<proteinExistence type="predicted"/>
<dbReference type="EMBL" id="UGOG01000001">
    <property type="protein sequence ID" value="STX63606.1"/>
    <property type="molecule type" value="Genomic_DNA"/>
</dbReference>
<keyword evidence="4" id="KW-1185">Reference proteome</keyword>
<reference evidence="2 4" key="1">
    <citation type="submission" date="2015-11" db="EMBL/GenBank/DDBJ databases">
        <title>Genomic analysis of 38 Legionella species identifies large and diverse effector repertoires.</title>
        <authorList>
            <person name="Burstein D."/>
            <person name="Amaro F."/>
            <person name="Zusman T."/>
            <person name="Lifshitz Z."/>
            <person name="Cohen O."/>
            <person name="Gilbert J.A."/>
            <person name="Pupko T."/>
            <person name="Shuman H.A."/>
            <person name="Segal G."/>
        </authorList>
    </citation>
    <scope>NUCLEOTIDE SEQUENCE [LARGE SCALE GENOMIC DNA]</scope>
    <source>
        <strain evidence="2 4">ATCC 43877</strain>
    </source>
</reference>
<evidence type="ECO:0000313" key="4">
    <source>
        <dbReference type="Proteomes" id="UP000054985"/>
    </source>
</evidence>
<name>A0A378JYX0_9GAMM</name>
<dbReference type="AlphaFoldDB" id="A0A378JYX0"/>
<feature type="transmembrane region" description="Helical" evidence="1">
    <location>
        <begin position="83"/>
        <end position="102"/>
    </location>
</feature>
<keyword evidence="1" id="KW-0812">Transmembrane</keyword>
<evidence type="ECO:0000313" key="5">
    <source>
        <dbReference type="Proteomes" id="UP000254040"/>
    </source>
</evidence>
<dbReference type="Proteomes" id="UP000254040">
    <property type="component" value="Unassembled WGS sequence"/>
</dbReference>